<dbReference type="PIRSF" id="PIRSF000303">
    <property type="entry name" value="Glutathion_perox"/>
    <property type="match status" value="1"/>
</dbReference>
<reference evidence="6" key="1">
    <citation type="submission" date="2022-11" db="EMBL/GenBank/DDBJ databases">
        <title>WGS of Natronobacillus azotifigens 24KS-1, an anaerobic diazotrophic haloalkaliphile from soda-rich habitats.</title>
        <authorList>
            <person name="Sorokin D.Y."/>
            <person name="Merkel A.Y."/>
        </authorList>
    </citation>
    <scope>NUCLEOTIDE SEQUENCE</scope>
    <source>
        <strain evidence="6">24KS-1</strain>
    </source>
</reference>
<dbReference type="EMBL" id="JAPRAT010000022">
    <property type="protein sequence ID" value="MCZ0703771.1"/>
    <property type="molecule type" value="Genomic_DNA"/>
</dbReference>
<dbReference type="PANTHER" id="PTHR11592">
    <property type="entry name" value="GLUTATHIONE PEROXIDASE"/>
    <property type="match status" value="1"/>
</dbReference>
<evidence type="ECO:0000313" key="7">
    <source>
        <dbReference type="Proteomes" id="UP001084197"/>
    </source>
</evidence>
<dbReference type="FunFam" id="3.40.30.10:FF:000010">
    <property type="entry name" value="Glutathione peroxidase"/>
    <property type="match status" value="1"/>
</dbReference>
<gene>
    <name evidence="6" type="ORF">OWO01_11115</name>
</gene>
<dbReference type="InterPro" id="IPR036249">
    <property type="entry name" value="Thioredoxin-like_sf"/>
</dbReference>
<feature type="active site" evidence="4">
    <location>
        <position position="36"/>
    </location>
</feature>
<organism evidence="6 7">
    <name type="scientific">Natronobacillus azotifigens</name>
    <dbReference type="NCBI Taxonomy" id="472978"/>
    <lineage>
        <taxon>Bacteria</taxon>
        <taxon>Bacillati</taxon>
        <taxon>Bacillota</taxon>
        <taxon>Bacilli</taxon>
        <taxon>Bacillales</taxon>
        <taxon>Bacillaceae</taxon>
        <taxon>Natronobacillus</taxon>
    </lineage>
</organism>
<evidence type="ECO:0000256" key="4">
    <source>
        <dbReference type="PIRSR" id="PIRSR000303-1"/>
    </source>
</evidence>
<dbReference type="Pfam" id="PF00255">
    <property type="entry name" value="GSHPx"/>
    <property type="match status" value="1"/>
</dbReference>
<evidence type="ECO:0000256" key="5">
    <source>
        <dbReference type="RuleBase" id="RU000499"/>
    </source>
</evidence>
<dbReference type="InterPro" id="IPR029760">
    <property type="entry name" value="GPX_CS"/>
</dbReference>
<dbReference type="PROSITE" id="PS51355">
    <property type="entry name" value="GLUTATHIONE_PEROXID_3"/>
    <property type="match status" value="1"/>
</dbReference>
<accession>A0A9J6REJ8</accession>
<protein>
    <recommendedName>
        <fullName evidence="5">Glutathione peroxidase</fullName>
    </recommendedName>
</protein>
<dbReference type="RefSeq" id="WP_268780536.1">
    <property type="nucleotide sequence ID" value="NZ_JAPRAT010000022.1"/>
</dbReference>
<dbReference type="GO" id="GO:0004601">
    <property type="term" value="F:peroxidase activity"/>
    <property type="evidence" value="ECO:0007669"/>
    <property type="project" value="UniProtKB-KW"/>
</dbReference>
<sequence length="182" mass="21033">MVNIYDYEALKTNGEPVSLHNYKGNVMLVVNTASKCDFTPQFEDLQKLYDKYQADGLTILGFPCNQFNAQEPGTNEEAAEFCKLNYGVNFPIFSKVDVNGKRANPIFQFLKKEQPFQGFDESTMNGKLLKKIISDRYPEWVIGDDIKWNFTKFLIDRDGQVVKRFEPTDEPFEFEKDVQALL</sequence>
<dbReference type="PRINTS" id="PR01011">
    <property type="entry name" value="GLUTPROXDASE"/>
</dbReference>
<dbReference type="Proteomes" id="UP001084197">
    <property type="component" value="Unassembled WGS sequence"/>
</dbReference>
<keyword evidence="7" id="KW-1185">Reference proteome</keyword>
<dbReference type="SUPFAM" id="SSF52833">
    <property type="entry name" value="Thioredoxin-like"/>
    <property type="match status" value="1"/>
</dbReference>
<evidence type="ECO:0000256" key="1">
    <source>
        <dbReference type="ARBA" id="ARBA00006926"/>
    </source>
</evidence>
<dbReference type="GO" id="GO:0034599">
    <property type="term" value="P:cellular response to oxidative stress"/>
    <property type="evidence" value="ECO:0007669"/>
    <property type="project" value="TreeGrafter"/>
</dbReference>
<dbReference type="PANTHER" id="PTHR11592:SF78">
    <property type="entry name" value="GLUTATHIONE PEROXIDASE"/>
    <property type="match status" value="1"/>
</dbReference>
<comment type="similarity">
    <text evidence="1 5">Belongs to the glutathione peroxidase family.</text>
</comment>
<name>A0A9J6REJ8_9BACI</name>
<comment type="caution">
    <text evidence="6">The sequence shown here is derived from an EMBL/GenBank/DDBJ whole genome shotgun (WGS) entry which is preliminary data.</text>
</comment>
<evidence type="ECO:0000313" key="6">
    <source>
        <dbReference type="EMBL" id="MCZ0703771.1"/>
    </source>
</evidence>
<dbReference type="PROSITE" id="PS00763">
    <property type="entry name" value="GLUTATHIONE_PEROXID_2"/>
    <property type="match status" value="1"/>
</dbReference>
<dbReference type="CDD" id="cd00340">
    <property type="entry name" value="GSH_Peroxidase"/>
    <property type="match status" value="1"/>
</dbReference>
<dbReference type="AlphaFoldDB" id="A0A9J6REJ8"/>
<dbReference type="Gene3D" id="3.40.30.10">
    <property type="entry name" value="Glutaredoxin"/>
    <property type="match status" value="1"/>
</dbReference>
<proteinExistence type="inferred from homology"/>
<keyword evidence="2 5" id="KW-0575">Peroxidase</keyword>
<keyword evidence="3 5" id="KW-0560">Oxidoreductase</keyword>
<dbReference type="InterPro" id="IPR000889">
    <property type="entry name" value="Glutathione_peroxidase"/>
</dbReference>
<evidence type="ECO:0000256" key="2">
    <source>
        <dbReference type="ARBA" id="ARBA00022559"/>
    </source>
</evidence>
<evidence type="ECO:0000256" key="3">
    <source>
        <dbReference type="ARBA" id="ARBA00023002"/>
    </source>
</evidence>